<dbReference type="InterPro" id="IPR001005">
    <property type="entry name" value="SANT/Myb"/>
</dbReference>
<sequence>MNKIPHPGLPAILEVYKSDIDRIKPLFKSHDSRERLSRTITNYLLQNIPFEEALNIFTEECGHTETVYKLREIVEVDPNPIPSDDDPEAAHKKSRSWSQNEDIRLLAGIYRYGLDNWSSIAVFVGNNRTRAQCAQRWSRGLNPRISKDSWTHEDETKLINYVNQFGEKSWTKIAALIGNRSDVQCRYHYNQITKNGKQLLISPINTLSPAMTPAIAVTTIPGVPAVSPGISTHLGFSPAISITTPGGYINQPIAVISPSPAPVRIPMRFSMPNMSTKIVPTKANDENGNQKSKPCHEERRSSMFTPHQHMNIPTTHKVKIDTEILHQNPQKAQMPSITETDDNLPSTFSGLPFTSSNNNTLVMKQSIDGFLQRFL</sequence>
<dbReference type="Proteomes" id="UP000179807">
    <property type="component" value="Unassembled WGS sequence"/>
</dbReference>
<dbReference type="PANTHER" id="PTHR46621">
    <property type="entry name" value="SNRNA-ACTIVATING PROTEIN COMPLEX SUBUNIT 4"/>
    <property type="match status" value="1"/>
</dbReference>
<protein>
    <submittedName>
        <fullName evidence="9">Myb-like DNA-binding domain containing protein</fullName>
    </submittedName>
</protein>
<keyword evidence="3" id="KW-0804">Transcription</keyword>
<dbReference type="GO" id="GO:0042795">
    <property type="term" value="P:snRNA transcription by RNA polymerase II"/>
    <property type="evidence" value="ECO:0007669"/>
    <property type="project" value="TreeGrafter"/>
</dbReference>
<dbReference type="PANTHER" id="PTHR46621:SF1">
    <property type="entry name" value="SNRNA-ACTIVATING PROTEIN COMPLEX SUBUNIT 4"/>
    <property type="match status" value="1"/>
</dbReference>
<name>A0A1J4J0L8_9EUKA</name>
<evidence type="ECO:0000259" key="8">
    <source>
        <dbReference type="PROSITE" id="PS51294"/>
    </source>
</evidence>
<keyword evidence="2" id="KW-0238">DNA-binding</keyword>
<dbReference type="RefSeq" id="XP_068346257.1">
    <property type="nucleotide sequence ID" value="XM_068513291.1"/>
</dbReference>
<dbReference type="PROSITE" id="PS51294">
    <property type="entry name" value="HTH_MYB"/>
    <property type="match status" value="2"/>
</dbReference>
<dbReference type="Gene3D" id="1.10.10.60">
    <property type="entry name" value="Homeodomain-like"/>
    <property type="match status" value="2"/>
</dbReference>
<dbReference type="GO" id="GO:0001006">
    <property type="term" value="F:RNA polymerase III type 3 promoter sequence-specific DNA binding"/>
    <property type="evidence" value="ECO:0007669"/>
    <property type="project" value="TreeGrafter"/>
</dbReference>
<dbReference type="CDD" id="cd00167">
    <property type="entry name" value="SANT"/>
    <property type="match status" value="2"/>
</dbReference>
<dbReference type="InterPro" id="IPR009057">
    <property type="entry name" value="Homeodomain-like_sf"/>
</dbReference>
<feature type="domain" description="SANT" evidence="7">
    <location>
        <begin position="145"/>
        <end position="197"/>
    </location>
</feature>
<dbReference type="SUPFAM" id="SSF46689">
    <property type="entry name" value="Homeodomain-like"/>
    <property type="match status" value="2"/>
</dbReference>
<dbReference type="VEuPathDB" id="TrichDB:TRFO_40571"/>
<dbReference type="GO" id="GO:0019185">
    <property type="term" value="C:snRNA-activating protein complex"/>
    <property type="evidence" value="ECO:0007669"/>
    <property type="project" value="TreeGrafter"/>
</dbReference>
<dbReference type="PROSITE" id="PS50090">
    <property type="entry name" value="MYB_LIKE"/>
    <property type="match status" value="2"/>
</dbReference>
<evidence type="ECO:0000256" key="1">
    <source>
        <dbReference type="ARBA" id="ARBA00023015"/>
    </source>
</evidence>
<keyword evidence="1" id="KW-0805">Transcription regulation</keyword>
<feature type="domain" description="Myb-like" evidence="6">
    <location>
        <begin position="142"/>
        <end position="193"/>
    </location>
</feature>
<proteinExistence type="predicted"/>
<evidence type="ECO:0000259" key="7">
    <source>
        <dbReference type="PROSITE" id="PS51293"/>
    </source>
</evidence>
<dbReference type="OrthoDB" id="2143914at2759"/>
<dbReference type="GO" id="GO:0000978">
    <property type="term" value="F:RNA polymerase II cis-regulatory region sequence-specific DNA binding"/>
    <property type="evidence" value="ECO:0007669"/>
    <property type="project" value="TreeGrafter"/>
</dbReference>
<evidence type="ECO:0000256" key="2">
    <source>
        <dbReference type="ARBA" id="ARBA00023125"/>
    </source>
</evidence>
<feature type="domain" description="Myb-like" evidence="6">
    <location>
        <begin position="89"/>
        <end position="141"/>
    </location>
</feature>
<dbReference type="Pfam" id="PF00249">
    <property type="entry name" value="Myb_DNA-binding"/>
    <property type="match status" value="2"/>
</dbReference>
<keyword evidence="10" id="KW-1185">Reference proteome</keyword>
<dbReference type="InterPro" id="IPR051575">
    <property type="entry name" value="Myb-like_DNA-bd"/>
</dbReference>
<evidence type="ECO:0000313" key="9">
    <source>
        <dbReference type="EMBL" id="OHS93120.1"/>
    </source>
</evidence>
<dbReference type="InterPro" id="IPR017884">
    <property type="entry name" value="SANT_dom"/>
</dbReference>
<gene>
    <name evidence="9" type="ORF">TRFO_40571</name>
</gene>
<accession>A0A1J4J0L8</accession>
<evidence type="ECO:0000259" key="6">
    <source>
        <dbReference type="PROSITE" id="PS50090"/>
    </source>
</evidence>
<reference evidence="9" key="1">
    <citation type="submission" date="2016-10" db="EMBL/GenBank/DDBJ databases">
        <authorList>
            <person name="Benchimol M."/>
            <person name="Almeida L.G."/>
            <person name="Vasconcelos A.T."/>
            <person name="Perreira-Neves A."/>
            <person name="Rosa I.A."/>
            <person name="Tasca T."/>
            <person name="Bogo M.R."/>
            <person name="de Souza W."/>
        </authorList>
    </citation>
    <scope>NUCLEOTIDE SEQUENCE [LARGE SCALE GENOMIC DNA]</scope>
    <source>
        <strain evidence="9">K</strain>
    </source>
</reference>
<organism evidence="9 10">
    <name type="scientific">Tritrichomonas foetus</name>
    <dbReference type="NCBI Taxonomy" id="1144522"/>
    <lineage>
        <taxon>Eukaryota</taxon>
        <taxon>Metamonada</taxon>
        <taxon>Parabasalia</taxon>
        <taxon>Tritrichomonadida</taxon>
        <taxon>Tritrichomonadidae</taxon>
        <taxon>Tritrichomonas</taxon>
    </lineage>
</organism>
<dbReference type="PROSITE" id="PS51293">
    <property type="entry name" value="SANT"/>
    <property type="match status" value="1"/>
</dbReference>
<evidence type="ECO:0000313" key="10">
    <source>
        <dbReference type="Proteomes" id="UP000179807"/>
    </source>
</evidence>
<keyword evidence="4" id="KW-0539">Nucleus</keyword>
<evidence type="ECO:0000256" key="4">
    <source>
        <dbReference type="ARBA" id="ARBA00023242"/>
    </source>
</evidence>
<feature type="domain" description="HTH myb-type" evidence="8">
    <location>
        <begin position="89"/>
        <end position="139"/>
    </location>
</feature>
<feature type="region of interest" description="Disordered" evidence="5">
    <location>
        <begin position="278"/>
        <end position="300"/>
    </location>
</feature>
<dbReference type="AlphaFoldDB" id="A0A1J4J0L8"/>
<comment type="caution">
    <text evidence="9">The sequence shown here is derived from an EMBL/GenBank/DDBJ whole genome shotgun (WGS) entry which is preliminary data.</text>
</comment>
<evidence type="ECO:0000256" key="5">
    <source>
        <dbReference type="SAM" id="MobiDB-lite"/>
    </source>
</evidence>
<evidence type="ECO:0000256" key="3">
    <source>
        <dbReference type="ARBA" id="ARBA00023163"/>
    </source>
</evidence>
<dbReference type="GeneID" id="94847995"/>
<dbReference type="InterPro" id="IPR017930">
    <property type="entry name" value="Myb_dom"/>
</dbReference>
<dbReference type="GO" id="GO:0042796">
    <property type="term" value="P:snRNA transcription by RNA polymerase III"/>
    <property type="evidence" value="ECO:0007669"/>
    <property type="project" value="TreeGrafter"/>
</dbReference>
<feature type="domain" description="HTH myb-type" evidence="8">
    <location>
        <begin position="142"/>
        <end position="197"/>
    </location>
</feature>
<dbReference type="EMBL" id="MLAK01001431">
    <property type="protein sequence ID" value="OHS93120.1"/>
    <property type="molecule type" value="Genomic_DNA"/>
</dbReference>
<dbReference type="SMART" id="SM00717">
    <property type="entry name" value="SANT"/>
    <property type="match status" value="2"/>
</dbReference>